<protein>
    <recommendedName>
        <fullName evidence="3">YcgL domain-containing protein</fullName>
    </recommendedName>
</protein>
<dbReference type="RefSeq" id="WP_260746890.1">
    <property type="nucleotide sequence ID" value="NZ_CP092109.1"/>
</dbReference>
<keyword evidence="2" id="KW-1185">Reference proteome</keyword>
<accession>A0ABY5ZIK0</accession>
<dbReference type="Proteomes" id="UP001060414">
    <property type="component" value="Chromosome"/>
</dbReference>
<gene>
    <name evidence="1" type="ORF">L9S41_12715</name>
</gene>
<dbReference type="EMBL" id="CP092109">
    <property type="protein sequence ID" value="UWZ78536.1"/>
    <property type="molecule type" value="Genomic_DNA"/>
</dbReference>
<name>A0ABY5ZIK0_9BACT</name>
<evidence type="ECO:0000313" key="1">
    <source>
        <dbReference type="EMBL" id="UWZ78536.1"/>
    </source>
</evidence>
<proteinExistence type="predicted"/>
<organism evidence="1 2">
    <name type="scientific">Geoalkalibacter halelectricus</name>
    <dbReference type="NCBI Taxonomy" id="2847045"/>
    <lineage>
        <taxon>Bacteria</taxon>
        <taxon>Pseudomonadati</taxon>
        <taxon>Thermodesulfobacteriota</taxon>
        <taxon>Desulfuromonadia</taxon>
        <taxon>Desulfuromonadales</taxon>
        <taxon>Geoalkalibacteraceae</taxon>
        <taxon>Geoalkalibacter</taxon>
    </lineage>
</organism>
<evidence type="ECO:0008006" key="3">
    <source>
        <dbReference type="Google" id="ProtNLM"/>
    </source>
</evidence>
<evidence type="ECO:0000313" key="2">
    <source>
        <dbReference type="Proteomes" id="UP001060414"/>
    </source>
</evidence>
<sequence length="85" mass="9799">MKALLIKDSIRWRPAWSSEIGEKLEIKDSTHGLFIFDPKLSQDEILGMLEDIPADSYTLMELEEAPERDCEFIADSGLCYRRALH</sequence>
<reference evidence="1" key="1">
    <citation type="journal article" date="2022" name="Environ. Microbiol.">
        <title>Geoalkalibacter halelectricus SAP #1 sp. nov. possessing extracellular electron transfer and mineral#reducing capabilities from a haloalkaline environment.</title>
        <authorList>
            <person name="Yadav S."/>
            <person name="Singh R."/>
            <person name="Sundharam S.S."/>
            <person name="Chaudhary S."/>
            <person name="Krishnamurthi S."/>
            <person name="Patil S.A."/>
        </authorList>
    </citation>
    <scope>NUCLEOTIDE SEQUENCE</scope>
    <source>
        <strain evidence="1">SAP-1</strain>
    </source>
</reference>